<organism evidence="2 3">
    <name type="scientific">Austropuccinia psidii MF-1</name>
    <dbReference type="NCBI Taxonomy" id="1389203"/>
    <lineage>
        <taxon>Eukaryota</taxon>
        <taxon>Fungi</taxon>
        <taxon>Dikarya</taxon>
        <taxon>Basidiomycota</taxon>
        <taxon>Pucciniomycotina</taxon>
        <taxon>Pucciniomycetes</taxon>
        <taxon>Pucciniales</taxon>
        <taxon>Sphaerophragmiaceae</taxon>
        <taxon>Austropuccinia</taxon>
    </lineage>
</organism>
<accession>A0A9Q3GHS2</accession>
<dbReference type="Pfam" id="PF22936">
    <property type="entry name" value="Pol_BBD"/>
    <property type="match status" value="1"/>
</dbReference>
<evidence type="ECO:0000259" key="1">
    <source>
        <dbReference type="Pfam" id="PF22936"/>
    </source>
</evidence>
<dbReference type="InterPro" id="IPR054722">
    <property type="entry name" value="PolX-like_BBD"/>
</dbReference>
<proteinExistence type="predicted"/>
<evidence type="ECO:0000313" key="3">
    <source>
        <dbReference type="Proteomes" id="UP000765509"/>
    </source>
</evidence>
<comment type="caution">
    <text evidence="2">The sequence shown here is derived from an EMBL/GenBank/DDBJ whole genome shotgun (WGS) entry which is preliminary data.</text>
</comment>
<gene>
    <name evidence="2" type="ORF">O181_007621</name>
</gene>
<reference evidence="2" key="1">
    <citation type="submission" date="2021-03" db="EMBL/GenBank/DDBJ databases">
        <title>Draft genome sequence of rust myrtle Austropuccinia psidii MF-1, a brazilian biotype.</title>
        <authorList>
            <person name="Quecine M.C."/>
            <person name="Pachon D.M.R."/>
            <person name="Bonatelli M.L."/>
            <person name="Correr F.H."/>
            <person name="Franceschini L.M."/>
            <person name="Leite T.F."/>
            <person name="Margarido G.R.A."/>
            <person name="Almeida C.A."/>
            <person name="Ferrarezi J.A."/>
            <person name="Labate C.A."/>
        </authorList>
    </citation>
    <scope>NUCLEOTIDE SEQUENCE</scope>
    <source>
        <strain evidence="2">MF-1</strain>
    </source>
</reference>
<sequence>MKKPEIELANGSVIESLGYGTIQLEFKNFILTFSNTLYIPSLATNLISMATFLKTHHVIKLLNMDEFEVVDQEMKQVVTGSIELGNLTLYYSPKALAMSTIQKNIVTLHQASCHPFLE</sequence>
<name>A0A9Q3GHS2_9BASI</name>
<dbReference type="EMBL" id="AVOT02001713">
    <property type="protein sequence ID" value="MBW0467906.1"/>
    <property type="molecule type" value="Genomic_DNA"/>
</dbReference>
<dbReference type="Proteomes" id="UP000765509">
    <property type="component" value="Unassembled WGS sequence"/>
</dbReference>
<evidence type="ECO:0000313" key="2">
    <source>
        <dbReference type="EMBL" id="MBW0467906.1"/>
    </source>
</evidence>
<dbReference type="OrthoDB" id="1749787at2759"/>
<protein>
    <recommendedName>
        <fullName evidence="1">Retrovirus-related Pol polyprotein from transposon TNT 1-94-like beta-barrel domain-containing protein</fullName>
    </recommendedName>
</protein>
<keyword evidence="3" id="KW-1185">Reference proteome</keyword>
<feature type="domain" description="Retrovirus-related Pol polyprotein from transposon TNT 1-94-like beta-barrel" evidence="1">
    <location>
        <begin position="3"/>
        <end position="54"/>
    </location>
</feature>
<dbReference type="AlphaFoldDB" id="A0A9Q3GHS2"/>